<keyword evidence="6" id="KW-0732">Signal</keyword>
<dbReference type="Pfam" id="PF00060">
    <property type="entry name" value="Lig_chan"/>
    <property type="match status" value="1"/>
</dbReference>
<dbReference type="SMART" id="SM00079">
    <property type="entry name" value="PBPe"/>
    <property type="match status" value="1"/>
</dbReference>
<keyword evidence="7 17" id="KW-1133">Transmembrane helix</keyword>
<evidence type="ECO:0000256" key="14">
    <source>
        <dbReference type="ARBA" id="ARBA00049638"/>
    </source>
</evidence>
<keyword evidence="10 15" id="KW-0675">Receptor</keyword>
<evidence type="ECO:0000256" key="17">
    <source>
        <dbReference type="SAM" id="Phobius"/>
    </source>
</evidence>
<keyword evidence="4 15" id="KW-0813">Transport</keyword>
<keyword evidence="11" id="KW-0325">Glycoprotein</keyword>
<evidence type="ECO:0000256" key="10">
    <source>
        <dbReference type="ARBA" id="ARBA00023170"/>
    </source>
</evidence>
<dbReference type="InterPro" id="IPR019594">
    <property type="entry name" value="Glu/Gly-bd"/>
</dbReference>
<evidence type="ECO:0000256" key="3">
    <source>
        <dbReference type="ARBA" id="ARBA00011095"/>
    </source>
</evidence>
<keyword evidence="5 17" id="KW-0812">Transmembrane</keyword>
<comment type="subcellular location">
    <subcellularLocation>
        <location evidence="1">Membrane</location>
        <topology evidence="1">Multi-pass membrane protein</topology>
    </subcellularLocation>
</comment>
<keyword evidence="19" id="KW-1185">Reference proteome</keyword>
<dbReference type="CDD" id="cd13686">
    <property type="entry name" value="GluR_Plant"/>
    <property type="match status" value="1"/>
</dbReference>
<dbReference type="InterPro" id="IPR028082">
    <property type="entry name" value="Peripla_BP_I"/>
</dbReference>
<evidence type="ECO:0000256" key="12">
    <source>
        <dbReference type="ARBA" id="ARBA00023286"/>
    </source>
</evidence>
<feature type="transmembrane region" description="Helical" evidence="17">
    <location>
        <begin position="510"/>
        <end position="530"/>
    </location>
</feature>
<dbReference type="InterPro" id="IPR017103">
    <property type="entry name" value="Iontropic_Glu_rcpt_pln"/>
</dbReference>
<dbReference type="KEGG" id="mcha:111006985"/>
<dbReference type="OrthoDB" id="5984008at2759"/>
<feature type="transmembrane region" description="Helical" evidence="17">
    <location>
        <begin position="752"/>
        <end position="771"/>
    </location>
</feature>
<dbReference type="Pfam" id="PF01094">
    <property type="entry name" value="ANF_receptor"/>
    <property type="match status" value="1"/>
</dbReference>
<comment type="similarity">
    <text evidence="2 15">Belongs to the glutamate-gated ion channel (TC 1.A.10.1) family.</text>
</comment>
<name>A0A6J1C320_MOMCH</name>
<evidence type="ECO:0000256" key="15">
    <source>
        <dbReference type="PIRNR" id="PIRNR037090"/>
    </source>
</evidence>
<evidence type="ECO:0000256" key="8">
    <source>
        <dbReference type="ARBA" id="ARBA00023065"/>
    </source>
</evidence>
<dbReference type="GeneID" id="111006985"/>
<dbReference type="RefSeq" id="XP_022134803.1">
    <property type="nucleotide sequence ID" value="XM_022279111.1"/>
</dbReference>
<evidence type="ECO:0000256" key="13">
    <source>
        <dbReference type="ARBA" id="ARBA00023303"/>
    </source>
</evidence>
<evidence type="ECO:0000259" key="18">
    <source>
        <dbReference type="SMART" id="SM00079"/>
    </source>
</evidence>
<dbReference type="Gene3D" id="3.40.190.10">
    <property type="entry name" value="Periplasmic binding protein-like II"/>
    <property type="match status" value="1"/>
</dbReference>
<dbReference type="GO" id="GO:0016020">
    <property type="term" value="C:membrane"/>
    <property type="evidence" value="ECO:0007669"/>
    <property type="project" value="UniProtKB-SubCell"/>
</dbReference>
<keyword evidence="12 15" id="KW-1071">Ligand-gated ion channel</keyword>
<evidence type="ECO:0000256" key="7">
    <source>
        <dbReference type="ARBA" id="ARBA00022989"/>
    </source>
</evidence>
<dbReference type="SUPFAM" id="SSF53850">
    <property type="entry name" value="Periplasmic binding protein-like II"/>
    <property type="match status" value="1"/>
</dbReference>
<sequence length="851" mass="94133">MSFNGRSYNIQSKQPKSLGFSRGGWLIPLPMIRFRICLGRRFVKIHNEEIGTRKGSGNGYKYEGRQEPEDTNESEREMKVIMISKAVILIWLILFGLSCASKKDTQNEGIMDGNRTRSKVNLIHVGAVVDELTPSIGGAAQKCITMALADFYAAHPNNRNNLVVHFRDSQDVVDATSAVVDLVKNEEVHAIIGPESSSEATFMIKLGEKASVPIVSFSATSLSISPSQSPFFIRTYDTIWALALAAERIGEVTHLGFLKPRDGNDAKTDIDNLGVSEVGPKLLREISNVRFQGLSGDFHLVDGHLQPSAFEIFNVIGRAERLIGCWTPEKGICRNIADDIDNKPSGHKYSSSVSKLKKIIWPGDSITAPKGWAVPADGEKFRIGVPRKQGFNEFLDVTRNPDTGELNFTGFCIDVFRAVADALPFHLPYEFELFRDEAGDSSVIYDDLLHQLNDSDKKFDAVVGDITIVASRANYVDFSLPYTDSGVTMLVPIKHIMQHSMWVFLKPLSLDLWLTTIAASIATGIVLLILEHGGRRESLQPLELLSLILWFPFSSLVLPERQIVTNKRSRFVLVVWLFLAFVLMQSYTASLSSILMSDQLQPKYFSVNELISKGYYVGYQEGSFIKSLLTEQLKFNESKLKSYANVEEYRKALSKGSQNGGVAAIFDEIPYLKIFLTKYGSDFIMAGPIYRTDGFGFAFPLNSRLVPYVSRAILNVTEGEKMESISTKYFGAGNQNQDSSISSPDSSPCLEVSSFGGLFIITGIALLLALIGSKAFIWQKPASVAKTYFRKYVSFQQLCECDEKVKEMDDMSKSSPKADTSELAASVSSDAGSDHACHDGTASTPVKHTTS</sequence>
<keyword evidence="9 15" id="KW-0472">Membrane</keyword>
<dbReference type="Pfam" id="PF10613">
    <property type="entry name" value="Lig_chan-Glu_bd"/>
    <property type="match status" value="1"/>
</dbReference>
<evidence type="ECO:0000256" key="2">
    <source>
        <dbReference type="ARBA" id="ARBA00008685"/>
    </source>
</evidence>
<dbReference type="PIRSF" id="PIRSF037090">
    <property type="entry name" value="Iontro_Glu-like_rcpt_pln"/>
    <property type="match status" value="1"/>
</dbReference>
<dbReference type="InterPro" id="IPR001320">
    <property type="entry name" value="Iontro_rcpt_C"/>
</dbReference>
<feature type="compositionally biased region" description="Polar residues" evidence="16">
    <location>
        <begin position="841"/>
        <end position="851"/>
    </location>
</feature>
<proteinExistence type="inferred from homology"/>
<organism evidence="19 20">
    <name type="scientific">Momordica charantia</name>
    <name type="common">Bitter gourd</name>
    <name type="synonym">Balsam pear</name>
    <dbReference type="NCBI Taxonomy" id="3673"/>
    <lineage>
        <taxon>Eukaryota</taxon>
        <taxon>Viridiplantae</taxon>
        <taxon>Streptophyta</taxon>
        <taxon>Embryophyta</taxon>
        <taxon>Tracheophyta</taxon>
        <taxon>Spermatophyta</taxon>
        <taxon>Magnoliopsida</taxon>
        <taxon>eudicotyledons</taxon>
        <taxon>Gunneridae</taxon>
        <taxon>Pentapetalae</taxon>
        <taxon>rosids</taxon>
        <taxon>fabids</taxon>
        <taxon>Cucurbitales</taxon>
        <taxon>Cucurbitaceae</taxon>
        <taxon>Momordiceae</taxon>
        <taxon>Momordica</taxon>
    </lineage>
</organism>
<feature type="domain" description="Ionotropic glutamate receptor C-terminal" evidence="18">
    <location>
        <begin position="382"/>
        <end position="732"/>
    </location>
</feature>
<evidence type="ECO:0000313" key="19">
    <source>
        <dbReference type="Proteomes" id="UP000504603"/>
    </source>
</evidence>
<dbReference type="FunFam" id="3.40.190.10:FF:000103">
    <property type="entry name" value="Glutamate receptor"/>
    <property type="match status" value="1"/>
</dbReference>
<dbReference type="SUPFAM" id="SSF53822">
    <property type="entry name" value="Periplasmic binding protein-like I"/>
    <property type="match status" value="2"/>
</dbReference>
<feature type="region of interest" description="Disordered" evidence="16">
    <location>
        <begin position="809"/>
        <end position="851"/>
    </location>
</feature>
<protein>
    <recommendedName>
        <fullName evidence="15">Glutamate receptor</fullName>
    </recommendedName>
</protein>
<dbReference type="Gene3D" id="1.10.287.70">
    <property type="match status" value="1"/>
</dbReference>
<dbReference type="AlphaFoldDB" id="A0A6J1C320"/>
<comment type="function">
    <text evidence="15">Glutamate-gated receptor that probably acts as non-selective cation channel.</text>
</comment>
<dbReference type="Proteomes" id="UP000504603">
    <property type="component" value="Unplaced"/>
</dbReference>
<dbReference type="InterPro" id="IPR001828">
    <property type="entry name" value="ANF_lig-bd_rcpt"/>
</dbReference>
<keyword evidence="8 15" id="KW-0406">Ion transport</keyword>
<reference evidence="20" key="1">
    <citation type="submission" date="2025-08" db="UniProtKB">
        <authorList>
            <consortium name="RefSeq"/>
        </authorList>
    </citation>
    <scope>IDENTIFICATION</scope>
    <source>
        <strain evidence="20">OHB3-1</strain>
    </source>
</reference>
<dbReference type="Gene3D" id="3.40.50.2300">
    <property type="match status" value="2"/>
</dbReference>
<dbReference type="PANTHER" id="PTHR18966">
    <property type="entry name" value="IONOTROPIC GLUTAMATE RECEPTOR"/>
    <property type="match status" value="1"/>
</dbReference>
<accession>A0A6J1C320</accession>
<evidence type="ECO:0000256" key="4">
    <source>
        <dbReference type="ARBA" id="ARBA00022448"/>
    </source>
</evidence>
<evidence type="ECO:0000256" key="16">
    <source>
        <dbReference type="SAM" id="MobiDB-lite"/>
    </source>
</evidence>
<dbReference type="FunFam" id="3.40.190.10:FF:000217">
    <property type="entry name" value="Glutamate receptor"/>
    <property type="match status" value="1"/>
</dbReference>
<keyword evidence="13 15" id="KW-0407">Ion channel</keyword>
<dbReference type="FunFam" id="3.40.50.2300:FF:000310">
    <property type="entry name" value="Glutamate receptor"/>
    <property type="match status" value="1"/>
</dbReference>
<gene>
    <name evidence="20" type="primary">LOC111006985</name>
</gene>
<evidence type="ECO:0000256" key="6">
    <source>
        <dbReference type="ARBA" id="ARBA00022729"/>
    </source>
</evidence>
<dbReference type="GO" id="GO:0015276">
    <property type="term" value="F:ligand-gated monoatomic ion channel activity"/>
    <property type="evidence" value="ECO:0007669"/>
    <property type="project" value="InterPro"/>
</dbReference>
<feature type="transmembrane region" description="Helical" evidence="17">
    <location>
        <begin position="571"/>
        <end position="596"/>
    </location>
</feature>
<comment type="function">
    <text evidence="14">Glutamate-gated receptor that probably acts as a non-selective cation channel. May be involved in light-signal transduction and calcium homeostasis via the regulation of calcium influx into cells.</text>
</comment>
<evidence type="ECO:0000256" key="11">
    <source>
        <dbReference type="ARBA" id="ARBA00023180"/>
    </source>
</evidence>
<comment type="subunit">
    <text evidence="3">May form heteromers.</text>
</comment>
<dbReference type="InterPro" id="IPR015683">
    <property type="entry name" value="Ionotropic_Glu_rcpt"/>
</dbReference>
<evidence type="ECO:0000256" key="5">
    <source>
        <dbReference type="ARBA" id="ARBA00022692"/>
    </source>
</evidence>
<evidence type="ECO:0000256" key="9">
    <source>
        <dbReference type="ARBA" id="ARBA00023136"/>
    </source>
</evidence>
<evidence type="ECO:0000313" key="20">
    <source>
        <dbReference type="RefSeq" id="XP_022134803.1"/>
    </source>
</evidence>
<evidence type="ECO:0000256" key="1">
    <source>
        <dbReference type="ARBA" id="ARBA00004141"/>
    </source>
</evidence>